<keyword evidence="2" id="KW-1133">Transmembrane helix</keyword>
<evidence type="ECO:0000256" key="1">
    <source>
        <dbReference type="SAM" id="MobiDB-lite"/>
    </source>
</evidence>
<evidence type="ECO:0000313" key="3">
    <source>
        <dbReference type="EMBL" id="CAD7263485.1"/>
    </source>
</evidence>
<keyword evidence="2" id="KW-0472">Membrane</keyword>
<reference evidence="3" key="1">
    <citation type="submission" date="2020-11" db="EMBL/GenBank/DDBJ databases">
        <authorList>
            <person name="Tran Van P."/>
        </authorList>
    </citation>
    <scope>NUCLEOTIDE SEQUENCE</scope>
</reference>
<feature type="transmembrane region" description="Helical" evidence="2">
    <location>
        <begin position="6"/>
        <end position="38"/>
    </location>
</feature>
<dbReference type="Pfam" id="PF11105">
    <property type="entry name" value="CCAP"/>
    <property type="match status" value="1"/>
</dbReference>
<name>A0A7R9G2R7_TIMSH</name>
<sequence length="375" mass="41489">MYHYDVIVPAAAGIMQLLHMVIAGTVVVLLATLGLPLAQADDVIMQKRHPTTRPGYLHVHTIEGRDKDGGFVKEVYPVGRVGETPQCTQPSSTLAVSYVVLGSVVYQVFRSIPEVDPADMERLLDPKRKRPFCNAFTVAYLLLNITRPYELVHYVSPAVWAVQIQLHPLNKEEGCGKKRSDESMGTLVDLNSEPAVEELSRQILSEAKLWEAIQEARIELLRRRQEQQSSFNTTSALANYATEAVHPTEIRTSISPSSAVELNTTRALANYAIEAGCILVQMLSNRISDRPGMSMPLTSYRKKRSVQPKTEEDQVSKGPLVPNGSDVGLNGVRLCEHGAGKLDGEDSHHATQPFLLALSRTRQHHPLSPYIFPPT</sequence>
<proteinExistence type="predicted"/>
<evidence type="ECO:0000256" key="2">
    <source>
        <dbReference type="SAM" id="Phobius"/>
    </source>
</evidence>
<gene>
    <name evidence="3" type="ORF">TSIB3V08_LOCUS7562</name>
</gene>
<dbReference type="EMBL" id="OC003596">
    <property type="protein sequence ID" value="CAD7263485.1"/>
    <property type="molecule type" value="Genomic_DNA"/>
</dbReference>
<organism evidence="3">
    <name type="scientific">Timema shepardi</name>
    <name type="common">Walking stick</name>
    <dbReference type="NCBI Taxonomy" id="629360"/>
    <lineage>
        <taxon>Eukaryota</taxon>
        <taxon>Metazoa</taxon>
        <taxon>Ecdysozoa</taxon>
        <taxon>Arthropoda</taxon>
        <taxon>Hexapoda</taxon>
        <taxon>Insecta</taxon>
        <taxon>Pterygota</taxon>
        <taxon>Neoptera</taxon>
        <taxon>Polyneoptera</taxon>
        <taxon>Phasmatodea</taxon>
        <taxon>Timematodea</taxon>
        <taxon>Timematoidea</taxon>
        <taxon>Timematidae</taxon>
        <taxon>Timema</taxon>
    </lineage>
</organism>
<protein>
    <submittedName>
        <fullName evidence="3">Uncharacterized protein</fullName>
    </submittedName>
</protein>
<keyword evidence="2" id="KW-0812">Transmembrane</keyword>
<accession>A0A7R9G2R7</accession>
<dbReference type="AlphaFoldDB" id="A0A7R9G2R7"/>
<feature type="region of interest" description="Disordered" evidence="1">
    <location>
        <begin position="294"/>
        <end position="323"/>
    </location>
</feature>
<dbReference type="InterPro" id="IPR024276">
    <property type="entry name" value="CCAP"/>
</dbReference>